<proteinExistence type="predicted"/>
<protein>
    <recommendedName>
        <fullName evidence="1">Methyltransferase type 11 domain-containing protein</fullName>
    </recommendedName>
</protein>
<dbReference type="PATRIC" id="fig|1550241.5.peg.735"/>
<dbReference type="HOGENOM" id="CLU_1363715_0_0_2"/>
<dbReference type="Gene3D" id="3.40.50.150">
    <property type="entry name" value="Vaccinia Virus protein VP39"/>
    <property type="match status" value="1"/>
</dbReference>
<dbReference type="SUPFAM" id="SSF53335">
    <property type="entry name" value="S-adenosyl-L-methionine-dependent methyltransferases"/>
    <property type="match status" value="1"/>
</dbReference>
<evidence type="ECO:0000313" key="3">
    <source>
        <dbReference type="Proteomes" id="UP000067434"/>
    </source>
</evidence>
<gene>
    <name evidence="2" type="ORF">MA03_03475</name>
</gene>
<reference evidence="2 3" key="1">
    <citation type="journal article" date="2015" name="Stand. Genomic Sci.">
        <title>Complete genome sequence of and proposal of Thermofilum uzonense sp. nov. a novel hyperthermophilic crenarchaeon and emended description of the genus Thermofilum.</title>
        <authorList>
            <person name="Toshchakov S.V."/>
            <person name="Korzhenkov A.A."/>
            <person name="Samarov N.I."/>
            <person name="Mazunin I.O."/>
            <person name="Mozhey O.I."/>
            <person name="Shmyr I.S."/>
            <person name="Derbikova K.S."/>
            <person name="Taranov E.A."/>
            <person name="Dominova I.N."/>
            <person name="Bonch-Osmolovskaya E.A."/>
            <person name="Patrushev M.V."/>
            <person name="Podosokorskaya O.A."/>
            <person name="Kublanov I.V."/>
        </authorList>
    </citation>
    <scope>NUCLEOTIDE SEQUENCE [LARGE SCALE GENOMIC DNA]</scope>
    <source>
        <strain evidence="2 3">1807-2</strain>
    </source>
</reference>
<keyword evidence="3" id="KW-1185">Reference proteome</keyword>
<sequence length="200" mass="22535">MNRASLKLINNLSFNLQDIKQVHVVSTKLLRDQIRDIYTSIVERSGASCVVFSSSGLKEATRALLESTTAERCLVNIQPAFPETTFFEPAGSLSVDIMNGDLSALPIRESSLKLILYAFIIESIPEVKSVLAEARRVLREGGYIIVVEWTSSSRLRPEPGFSLESHIDEFKKEFSQLYKVVDLRIFKDYFIVAGRKELSD</sequence>
<evidence type="ECO:0000259" key="1">
    <source>
        <dbReference type="Pfam" id="PF08241"/>
    </source>
</evidence>
<dbReference type="KEGG" id="thf:MA03_03475"/>
<feature type="domain" description="Methyltransferase type 11" evidence="1">
    <location>
        <begin position="92"/>
        <end position="146"/>
    </location>
</feature>
<dbReference type="Pfam" id="PF08241">
    <property type="entry name" value="Methyltransf_11"/>
    <property type="match status" value="1"/>
</dbReference>
<dbReference type="InterPro" id="IPR013216">
    <property type="entry name" value="Methyltransf_11"/>
</dbReference>
<dbReference type="Proteomes" id="UP000067434">
    <property type="component" value="Chromosome"/>
</dbReference>
<dbReference type="EMBL" id="CP009961">
    <property type="protein sequence ID" value="AKG38531.1"/>
    <property type="molecule type" value="Genomic_DNA"/>
</dbReference>
<dbReference type="STRING" id="1550241.MA03_03475"/>
<name>A0A0F7CKZ7_9CREN</name>
<dbReference type="GO" id="GO:0008757">
    <property type="term" value="F:S-adenosylmethionine-dependent methyltransferase activity"/>
    <property type="evidence" value="ECO:0007669"/>
    <property type="project" value="InterPro"/>
</dbReference>
<accession>A0A0F7CKZ7</accession>
<dbReference type="InterPro" id="IPR029063">
    <property type="entry name" value="SAM-dependent_MTases_sf"/>
</dbReference>
<dbReference type="AlphaFoldDB" id="A0A0F7CKZ7"/>
<organism evidence="2 3">
    <name type="scientific">Infirmifilum uzonense</name>
    <dbReference type="NCBI Taxonomy" id="1550241"/>
    <lineage>
        <taxon>Archaea</taxon>
        <taxon>Thermoproteota</taxon>
        <taxon>Thermoprotei</taxon>
        <taxon>Thermofilales</taxon>
        <taxon>Thermofilaceae</taxon>
        <taxon>Infirmifilum</taxon>
    </lineage>
</organism>
<evidence type="ECO:0000313" key="2">
    <source>
        <dbReference type="EMBL" id="AKG38531.1"/>
    </source>
</evidence>